<dbReference type="InterPro" id="IPR008250">
    <property type="entry name" value="ATPase_P-typ_transduc_dom_A_sf"/>
</dbReference>
<dbReference type="CDD" id="cd00371">
    <property type="entry name" value="HMA"/>
    <property type="match status" value="1"/>
</dbReference>
<evidence type="ECO:0000256" key="4">
    <source>
        <dbReference type="ARBA" id="ARBA00022723"/>
    </source>
</evidence>
<dbReference type="GO" id="GO:0016887">
    <property type="term" value="F:ATP hydrolysis activity"/>
    <property type="evidence" value="ECO:0007669"/>
    <property type="project" value="InterPro"/>
</dbReference>
<sequence length="684" mass="78652">MNKSRIVSDIFTIQNITCYQCSEKIKKALIDIEGIYKVRVNLFLKQSKICYDANLIDYNKIISILKSYGFKCEKYEYKWSGLFYINLCVFILQNFVNILYYNLLTNFILSFIPVLLVILKVNNKKLLSSDSFILNGAFASYILAMFSLWDYNNAKETTSLLDTATTIILFVFLGKFLQETIQIKNTKILKLIQNNNFIKGKNTFTNTSNKSEINIGDILLIEEGSYIPADGTVYKGSTYINEANLTGECNLIYKKQGSFIYAGTQNISKSFYLKVENLAKDSFISRIHKFIEENSFNFIYESKIFSNFTRNIKYFSFVIFNINIVIRLLKKESFILFNSFKAALSVVIIACPCAFSIAIPMAFLIFNYDSLRKNILIKDINPLLKNVNYIFFDKTGTLTEGKFTVSEYKIFYNDKSLILQLIRTIEKEEDHPIGRALFFFSNELVINDKQIPVALHKKHYFSSLGIEAILEVNKNIYHIKIGTDIFVTKTKKDSNKTYVSLNNILVGYFVLSDKLREESIECINKLRSMNYYCAVITGDRKENAQKTCEKLNLNHIFFNASSEEKMKIINEYKKKGNVLMIGDGINDSAALSVSDIGISFSRFNTLANIVFLKEDLNLLVDLLIMKKKLTRKVNLNILLSCVYNFISIPFATGLFYKWNIHVSPNVSCYIMMISSLSVIINTLL</sequence>
<feature type="transmembrane region" description="Helical" evidence="8">
    <location>
        <begin position="312"/>
        <end position="330"/>
    </location>
</feature>
<dbReference type="InterPro" id="IPR036163">
    <property type="entry name" value="HMA_dom_sf"/>
</dbReference>
<comment type="similarity">
    <text evidence="2">Belongs to the cation transport ATPase (P-type) (TC 3.A.3) family. Type IB subfamily.</text>
</comment>
<feature type="transmembrane region" description="Helical" evidence="8">
    <location>
        <begin position="635"/>
        <end position="656"/>
    </location>
</feature>
<keyword evidence="3 8" id="KW-0812">Transmembrane</keyword>
<comment type="subcellular location">
    <subcellularLocation>
        <location evidence="1">Endomembrane system</location>
        <topology evidence="1">Multi-pass membrane protein</topology>
    </subcellularLocation>
</comment>
<feature type="transmembrane region" description="Helical" evidence="8">
    <location>
        <begin position="98"/>
        <end position="119"/>
    </location>
</feature>
<dbReference type="SFLD" id="SFLDG00002">
    <property type="entry name" value="C1.7:_P-type_atpase_like"/>
    <property type="match status" value="1"/>
</dbReference>
<dbReference type="Pfam" id="PF00403">
    <property type="entry name" value="HMA"/>
    <property type="match status" value="1"/>
</dbReference>
<dbReference type="InterPro" id="IPR018303">
    <property type="entry name" value="ATPase_P-typ_P_site"/>
</dbReference>
<accession>A0A059F142</accession>
<reference evidence="10 11" key="2">
    <citation type="submission" date="2014-03" db="EMBL/GenBank/DDBJ databases">
        <title>The Genome Sequence of Anncaliia algerae insect isolate PRA339.</title>
        <authorList>
            <consortium name="The Broad Institute Genome Sequencing Platform"/>
            <consortium name="The Broad Institute Genome Sequencing Center for Infectious Disease"/>
            <person name="Cuomo C."/>
            <person name="Becnel J."/>
            <person name="Sanscrainte N."/>
            <person name="Walker B."/>
            <person name="Young S.K."/>
            <person name="Zeng Q."/>
            <person name="Gargeya S."/>
            <person name="Fitzgerald M."/>
            <person name="Haas B."/>
            <person name="Abouelleil A."/>
            <person name="Alvarado L."/>
            <person name="Arachchi H.M."/>
            <person name="Berlin A.M."/>
            <person name="Chapman S.B."/>
            <person name="Dewar J."/>
            <person name="Goldberg J."/>
            <person name="Griggs A."/>
            <person name="Gujja S."/>
            <person name="Hansen M."/>
            <person name="Howarth C."/>
            <person name="Imamovic A."/>
            <person name="Larimer J."/>
            <person name="McCowan C."/>
            <person name="Murphy C."/>
            <person name="Neiman D."/>
            <person name="Pearson M."/>
            <person name="Priest M."/>
            <person name="Roberts A."/>
            <person name="Saif S."/>
            <person name="Shea T."/>
            <person name="Sisk P."/>
            <person name="Sykes S."/>
            <person name="Wortman J."/>
            <person name="Nusbaum C."/>
            <person name="Birren B."/>
        </authorList>
    </citation>
    <scope>NUCLEOTIDE SEQUENCE [LARGE SCALE GENOMIC DNA]</scope>
    <source>
        <strain evidence="10 11">PRA339</strain>
    </source>
</reference>
<dbReference type="Pfam" id="PF00122">
    <property type="entry name" value="E1-E2_ATPase"/>
    <property type="match status" value="1"/>
</dbReference>
<dbReference type="PROSITE" id="PS00154">
    <property type="entry name" value="ATPASE_E1_E2"/>
    <property type="match status" value="1"/>
</dbReference>
<dbReference type="SFLD" id="SFLDS00003">
    <property type="entry name" value="Haloacid_Dehalogenase"/>
    <property type="match status" value="1"/>
</dbReference>
<dbReference type="GO" id="GO:0005524">
    <property type="term" value="F:ATP binding"/>
    <property type="evidence" value="ECO:0007669"/>
    <property type="project" value="InterPro"/>
</dbReference>
<feature type="domain" description="HMA" evidence="9">
    <location>
        <begin position="7"/>
        <end position="73"/>
    </location>
</feature>
<dbReference type="EMBL" id="KK365161">
    <property type="protein sequence ID" value="KCZ80827.1"/>
    <property type="molecule type" value="Genomic_DNA"/>
</dbReference>
<evidence type="ECO:0000256" key="5">
    <source>
        <dbReference type="ARBA" id="ARBA00022967"/>
    </source>
</evidence>
<dbReference type="OrthoDB" id="2192425at2759"/>
<dbReference type="GO" id="GO:0005507">
    <property type="term" value="F:copper ion binding"/>
    <property type="evidence" value="ECO:0007669"/>
    <property type="project" value="TreeGrafter"/>
</dbReference>
<evidence type="ECO:0000259" key="9">
    <source>
        <dbReference type="PROSITE" id="PS50846"/>
    </source>
</evidence>
<dbReference type="Proteomes" id="UP000030655">
    <property type="component" value="Unassembled WGS sequence"/>
</dbReference>
<dbReference type="GO" id="GO:0043682">
    <property type="term" value="F:P-type divalent copper transporter activity"/>
    <property type="evidence" value="ECO:0007669"/>
    <property type="project" value="TreeGrafter"/>
</dbReference>
<reference evidence="11" key="1">
    <citation type="submission" date="2013-02" db="EMBL/GenBank/DDBJ databases">
        <authorList>
            <consortium name="The Broad Institute Genome Sequencing Platform"/>
            <person name="Cuomo C."/>
            <person name="Becnel J."/>
            <person name="Sanscrainte N."/>
            <person name="Walker B."/>
            <person name="Young S.K."/>
            <person name="Zeng Q."/>
            <person name="Gargeya S."/>
            <person name="Fitzgerald M."/>
            <person name="Haas B."/>
            <person name="Abouelleil A."/>
            <person name="Alvarado L."/>
            <person name="Arachchi H.M."/>
            <person name="Berlin A.M."/>
            <person name="Chapman S.B."/>
            <person name="Dewar J."/>
            <person name="Goldberg J."/>
            <person name="Griggs A."/>
            <person name="Gujja S."/>
            <person name="Hansen M."/>
            <person name="Howarth C."/>
            <person name="Imamovic A."/>
            <person name="Larimer J."/>
            <person name="McCowan C."/>
            <person name="Murphy C."/>
            <person name="Neiman D."/>
            <person name="Pearson M."/>
            <person name="Priest M."/>
            <person name="Roberts A."/>
            <person name="Saif S."/>
            <person name="Shea T."/>
            <person name="Sisk P."/>
            <person name="Sykes S."/>
            <person name="Wortman J."/>
            <person name="Nusbaum C."/>
            <person name="Birren B."/>
        </authorList>
    </citation>
    <scope>NUCLEOTIDE SEQUENCE [LARGE SCALE GENOMIC DNA]</scope>
    <source>
        <strain evidence="11">PRA339</strain>
    </source>
</reference>
<dbReference type="GO" id="GO:0055070">
    <property type="term" value="P:copper ion homeostasis"/>
    <property type="evidence" value="ECO:0007669"/>
    <property type="project" value="TreeGrafter"/>
</dbReference>
<dbReference type="Pfam" id="PF00702">
    <property type="entry name" value="Hydrolase"/>
    <property type="match status" value="1"/>
</dbReference>
<dbReference type="InterPro" id="IPR006121">
    <property type="entry name" value="HMA_dom"/>
</dbReference>
<evidence type="ECO:0000256" key="8">
    <source>
        <dbReference type="SAM" id="Phobius"/>
    </source>
</evidence>
<feature type="transmembrane region" description="Helical" evidence="8">
    <location>
        <begin position="131"/>
        <end position="148"/>
    </location>
</feature>
<feature type="transmembrane region" description="Helical" evidence="8">
    <location>
        <begin position="160"/>
        <end position="177"/>
    </location>
</feature>
<evidence type="ECO:0000256" key="2">
    <source>
        <dbReference type="ARBA" id="ARBA00006024"/>
    </source>
</evidence>
<gene>
    <name evidence="10" type="ORF">H312_01775</name>
</gene>
<dbReference type="PANTHER" id="PTHR43520:SF8">
    <property type="entry name" value="P-TYPE CU(+) TRANSPORTER"/>
    <property type="match status" value="1"/>
</dbReference>
<dbReference type="Gene3D" id="3.40.1110.10">
    <property type="entry name" value="Calcium-transporting ATPase, cytoplasmic domain N"/>
    <property type="match status" value="1"/>
</dbReference>
<dbReference type="PROSITE" id="PS50846">
    <property type="entry name" value="HMA_2"/>
    <property type="match status" value="1"/>
</dbReference>
<feature type="transmembrane region" description="Helical" evidence="8">
    <location>
        <begin position="662"/>
        <end position="683"/>
    </location>
</feature>
<dbReference type="InterPro" id="IPR059000">
    <property type="entry name" value="ATPase_P-type_domA"/>
</dbReference>
<evidence type="ECO:0000256" key="6">
    <source>
        <dbReference type="ARBA" id="ARBA00022989"/>
    </source>
</evidence>
<dbReference type="Gene3D" id="3.30.70.100">
    <property type="match status" value="1"/>
</dbReference>
<keyword evidence="4" id="KW-0479">Metal-binding</keyword>
<dbReference type="InterPro" id="IPR044492">
    <property type="entry name" value="P_typ_ATPase_HD_dom"/>
</dbReference>
<dbReference type="GO" id="GO:0012505">
    <property type="term" value="C:endomembrane system"/>
    <property type="evidence" value="ECO:0007669"/>
    <property type="project" value="UniProtKB-SubCell"/>
</dbReference>
<dbReference type="NCBIfam" id="TIGR01494">
    <property type="entry name" value="ATPase_P-type"/>
    <property type="match status" value="2"/>
</dbReference>
<dbReference type="PRINTS" id="PR00943">
    <property type="entry name" value="CUATPASE"/>
</dbReference>
<dbReference type="VEuPathDB" id="MicrosporidiaDB:H312_01775"/>
<dbReference type="InterPro" id="IPR023299">
    <property type="entry name" value="ATPase_P-typ_cyto_dom_N"/>
</dbReference>
<protein>
    <recommendedName>
        <fullName evidence="9">HMA domain-containing protein</fullName>
    </recommendedName>
</protein>
<feature type="transmembrane region" description="Helical" evidence="8">
    <location>
        <begin position="342"/>
        <end position="366"/>
    </location>
</feature>
<dbReference type="SUPFAM" id="SSF55008">
    <property type="entry name" value="HMA, heavy metal-associated domain"/>
    <property type="match status" value="1"/>
</dbReference>
<evidence type="ECO:0000313" key="10">
    <source>
        <dbReference type="EMBL" id="KCZ80827.1"/>
    </source>
</evidence>
<dbReference type="InterPro" id="IPR023214">
    <property type="entry name" value="HAD_sf"/>
</dbReference>
<feature type="transmembrane region" description="Helical" evidence="8">
    <location>
        <begin position="75"/>
        <end position="92"/>
    </location>
</feature>
<keyword evidence="6 8" id="KW-1133">Transmembrane helix</keyword>
<keyword evidence="7 8" id="KW-0472">Membrane</keyword>
<evidence type="ECO:0000256" key="1">
    <source>
        <dbReference type="ARBA" id="ARBA00004127"/>
    </source>
</evidence>
<dbReference type="AlphaFoldDB" id="A0A059F142"/>
<dbReference type="STRING" id="1288291.A0A059F142"/>
<dbReference type="HOGENOM" id="CLU_401807_0_0_1"/>
<dbReference type="Gene3D" id="3.40.50.1000">
    <property type="entry name" value="HAD superfamily/HAD-like"/>
    <property type="match status" value="1"/>
</dbReference>
<dbReference type="PRINTS" id="PR00119">
    <property type="entry name" value="CATATPASE"/>
</dbReference>
<proteinExistence type="inferred from homology"/>
<dbReference type="SUPFAM" id="SSF56784">
    <property type="entry name" value="HAD-like"/>
    <property type="match status" value="1"/>
</dbReference>
<dbReference type="SFLD" id="SFLDF00027">
    <property type="entry name" value="p-type_atpase"/>
    <property type="match status" value="1"/>
</dbReference>
<dbReference type="InterPro" id="IPR001757">
    <property type="entry name" value="P_typ_ATPase"/>
</dbReference>
<keyword evidence="5" id="KW-1278">Translocase</keyword>
<keyword evidence="11" id="KW-1185">Reference proteome</keyword>
<dbReference type="SUPFAM" id="SSF81653">
    <property type="entry name" value="Calcium ATPase, transduction domain A"/>
    <property type="match status" value="1"/>
</dbReference>
<evidence type="ECO:0000256" key="3">
    <source>
        <dbReference type="ARBA" id="ARBA00022692"/>
    </source>
</evidence>
<dbReference type="InterPro" id="IPR036412">
    <property type="entry name" value="HAD-like_sf"/>
</dbReference>
<name>A0A059F142_9MICR</name>
<dbReference type="SUPFAM" id="SSF81660">
    <property type="entry name" value="Metal cation-transporting ATPase, ATP-binding domain N"/>
    <property type="match status" value="1"/>
</dbReference>
<dbReference type="Gene3D" id="2.70.150.10">
    <property type="entry name" value="Calcium-transporting ATPase, cytoplasmic transduction domain A"/>
    <property type="match status" value="1"/>
</dbReference>
<organism evidence="10 11">
    <name type="scientific">Anncaliia algerae PRA339</name>
    <dbReference type="NCBI Taxonomy" id="1288291"/>
    <lineage>
        <taxon>Eukaryota</taxon>
        <taxon>Fungi</taxon>
        <taxon>Fungi incertae sedis</taxon>
        <taxon>Microsporidia</taxon>
        <taxon>Tubulinosematoidea</taxon>
        <taxon>Tubulinosematidae</taxon>
        <taxon>Anncaliia</taxon>
    </lineage>
</organism>
<dbReference type="GO" id="GO:0016020">
    <property type="term" value="C:membrane"/>
    <property type="evidence" value="ECO:0007669"/>
    <property type="project" value="InterPro"/>
</dbReference>
<evidence type="ECO:0000313" key="11">
    <source>
        <dbReference type="Proteomes" id="UP000030655"/>
    </source>
</evidence>
<dbReference type="PANTHER" id="PTHR43520">
    <property type="entry name" value="ATP7, ISOFORM B"/>
    <property type="match status" value="1"/>
</dbReference>
<evidence type="ECO:0000256" key="7">
    <source>
        <dbReference type="ARBA" id="ARBA00023136"/>
    </source>
</evidence>